<dbReference type="Gene3D" id="3.40.50.620">
    <property type="entry name" value="HUPs"/>
    <property type="match status" value="1"/>
</dbReference>
<comment type="pathway">
    <text evidence="1">Cofactor biosynthesis; FAD biosynthesis; FAD from FMN: step 1/1.</text>
</comment>
<evidence type="ECO:0000256" key="8">
    <source>
        <dbReference type="ARBA" id="ARBA00022827"/>
    </source>
</evidence>
<keyword evidence="9" id="KW-0067">ATP-binding</keyword>
<dbReference type="GO" id="GO:0006747">
    <property type="term" value="P:FAD biosynthetic process"/>
    <property type="evidence" value="ECO:0007669"/>
    <property type="project" value="TreeGrafter"/>
</dbReference>
<dbReference type="InterPro" id="IPR002500">
    <property type="entry name" value="PAPS_reduct_dom"/>
</dbReference>
<dbReference type="EC" id="2.7.7.2" evidence="2"/>
<keyword evidence="6" id="KW-0548">Nucleotidyltransferase</keyword>
<comment type="caution">
    <text evidence="15">The sequence shown here is derived from an EMBL/GenBank/DDBJ whole genome shotgun (WGS) entry which is preliminary data.</text>
</comment>
<dbReference type="OrthoDB" id="270728at2759"/>
<dbReference type="EMBL" id="NESQ01000387">
    <property type="protein sequence ID" value="PUU73333.1"/>
    <property type="molecule type" value="Genomic_DNA"/>
</dbReference>
<reference evidence="15 16" key="1">
    <citation type="submission" date="2017-04" db="EMBL/GenBank/DDBJ databases">
        <title>Draft genome sequence of Tuber borchii Vittad., a whitish edible truffle.</title>
        <authorList>
            <consortium name="DOE Joint Genome Institute"/>
            <person name="Murat C."/>
            <person name="Kuo A."/>
            <person name="Barry K.W."/>
            <person name="Clum A."/>
            <person name="Dockter R.B."/>
            <person name="Fauchery L."/>
            <person name="Iotti M."/>
            <person name="Kohler A."/>
            <person name="Labutti K."/>
            <person name="Lindquist E.A."/>
            <person name="Lipzen A."/>
            <person name="Ohm R.A."/>
            <person name="Wang M."/>
            <person name="Grigoriev I.V."/>
            <person name="Zambonelli A."/>
            <person name="Martin F.M."/>
        </authorList>
    </citation>
    <scope>NUCLEOTIDE SEQUENCE [LARGE SCALE GENOMIC DNA]</scope>
    <source>
        <strain evidence="15 16">Tbo3840</strain>
    </source>
</reference>
<evidence type="ECO:0000256" key="1">
    <source>
        <dbReference type="ARBA" id="ARBA00004726"/>
    </source>
</evidence>
<dbReference type="CDD" id="cd23948">
    <property type="entry name" value="FAD_synthase"/>
    <property type="match status" value="1"/>
</dbReference>
<keyword evidence="4" id="KW-0288">FMN</keyword>
<accession>A0A2T6ZCY1</accession>
<sequence length="310" mass="34446">MENSTSSGGIATVAAVTTNSTSPSLQKVDAGQDLQASTPAPASSEEPEEDLYTICTRLSQKVRLFLETDFSSELLKGVQRHTRISLGVIEEALRRYKLENLSISFNGGKDCLVLLILFLASLPPYLPSPSNPTLSASGEKGEGKINSVYVTTTYPFPQVDAFVQTCIRAYHLSLARYSQPMKSSFERYLQDNPSVQAIFVGTRRTDPHGELLSHFDVTDHGWPKFMRVHPVVDWGYKDVWGFLRELQVPYCVLYDMGYTSLGGTKDTHPNPALLEDGTGVQEGEGGEKTRRFRPAYELVEDGQERLGRDR</sequence>
<evidence type="ECO:0000313" key="15">
    <source>
        <dbReference type="EMBL" id="PUU73333.1"/>
    </source>
</evidence>
<evidence type="ECO:0000259" key="14">
    <source>
        <dbReference type="Pfam" id="PF01507"/>
    </source>
</evidence>
<feature type="region of interest" description="Disordered" evidence="13">
    <location>
        <begin position="19"/>
        <end position="49"/>
    </location>
</feature>
<evidence type="ECO:0000256" key="12">
    <source>
        <dbReference type="ARBA" id="ARBA00049494"/>
    </source>
</evidence>
<evidence type="ECO:0000256" key="11">
    <source>
        <dbReference type="ARBA" id="ARBA00031871"/>
    </source>
</evidence>
<evidence type="ECO:0000256" key="3">
    <source>
        <dbReference type="ARBA" id="ARBA00022630"/>
    </source>
</evidence>
<protein>
    <recommendedName>
        <fullName evidence="2">FAD synthase</fullName>
        <ecNumber evidence="2">2.7.7.2</ecNumber>
    </recommendedName>
    <alternativeName>
        <fullName evidence="10">FAD pyrophosphorylase</fullName>
    </alternativeName>
    <alternativeName>
        <fullName evidence="11">FMN adenylyltransferase</fullName>
    </alternativeName>
</protein>
<dbReference type="PANTHER" id="PTHR23293:SF9">
    <property type="entry name" value="FAD SYNTHASE"/>
    <property type="match status" value="1"/>
</dbReference>
<feature type="domain" description="Phosphoadenosine phosphosulphate reductase" evidence="14">
    <location>
        <begin position="180"/>
        <end position="269"/>
    </location>
</feature>
<comment type="catalytic activity">
    <reaction evidence="12">
        <text>FMN + ATP + H(+) = FAD + diphosphate</text>
        <dbReference type="Rhea" id="RHEA:17237"/>
        <dbReference type="ChEBI" id="CHEBI:15378"/>
        <dbReference type="ChEBI" id="CHEBI:30616"/>
        <dbReference type="ChEBI" id="CHEBI:33019"/>
        <dbReference type="ChEBI" id="CHEBI:57692"/>
        <dbReference type="ChEBI" id="CHEBI:58210"/>
        <dbReference type="EC" id="2.7.7.2"/>
    </reaction>
</comment>
<evidence type="ECO:0000313" key="16">
    <source>
        <dbReference type="Proteomes" id="UP000244722"/>
    </source>
</evidence>
<dbReference type="Pfam" id="PF01507">
    <property type="entry name" value="PAPS_reduct"/>
    <property type="match status" value="1"/>
</dbReference>
<evidence type="ECO:0000256" key="7">
    <source>
        <dbReference type="ARBA" id="ARBA00022741"/>
    </source>
</evidence>
<proteinExistence type="predicted"/>
<dbReference type="InterPro" id="IPR014729">
    <property type="entry name" value="Rossmann-like_a/b/a_fold"/>
</dbReference>
<evidence type="ECO:0000256" key="9">
    <source>
        <dbReference type="ARBA" id="ARBA00022840"/>
    </source>
</evidence>
<name>A0A2T6ZCY1_TUBBO</name>
<keyword evidence="16" id="KW-1185">Reference proteome</keyword>
<dbReference type="SUPFAM" id="SSF52402">
    <property type="entry name" value="Adenine nucleotide alpha hydrolases-like"/>
    <property type="match status" value="1"/>
</dbReference>
<evidence type="ECO:0000256" key="6">
    <source>
        <dbReference type="ARBA" id="ARBA00022695"/>
    </source>
</evidence>
<gene>
    <name evidence="15" type="ORF">B9Z19DRAFT_1005029</name>
</gene>
<keyword evidence="7" id="KW-0547">Nucleotide-binding</keyword>
<keyword evidence="8" id="KW-0274">FAD</keyword>
<feature type="region of interest" description="Disordered" evidence="13">
    <location>
        <begin position="267"/>
        <end position="293"/>
    </location>
</feature>
<evidence type="ECO:0000256" key="10">
    <source>
        <dbReference type="ARBA" id="ARBA00031145"/>
    </source>
</evidence>
<dbReference type="STRING" id="42251.A0A2T6ZCY1"/>
<evidence type="ECO:0000256" key="13">
    <source>
        <dbReference type="SAM" id="MobiDB-lite"/>
    </source>
</evidence>
<dbReference type="Proteomes" id="UP000244722">
    <property type="component" value="Unassembled WGS sequence"/>
</dbReference>
<evidence type="ECO:0000256" key="5">
    <source>
        <dbReference type="ARBA" id="ARBA00022679"/>
    </source>
</evidence>
<evidence type="ECO:0000256" key="2">
    <source>
        <dbReference type="ARBA" id="ARBA00012393"/>
    </source>
</evidence>
<dbReference type="GO" id="GO:0003919">
    <property type="term" value="F:FMN adenylyltransferase activity"/>
    <property type="evidence" value="ECO:0007669"/>
    <property type="project" value="UniProtKB-EC"/>
</dbReference>
<dbReference type="AlphaFoldDB" id="A0A2T6ZCY1"/>
<keyword evidence="5" id="KW-0808">Transferase</keyword>
<keyword evidence="3" id="KW-0285">Flavoprotein</keyword>
<dbReference type="GO" id="GO:0005524">
    <property type="term" value="F:ATP binding"/>
    <property type="evidence" value="ECO:0007669"/>
    <property type="project" value="UniProtKB-KW"/>
</dbReference>
<dbReference type="FunFam" id="3.40.50.620:FF:000187">
    <property type="entry name" value="Probable FAD synthetase"/>
    <property type="match status" value="1"/>
</dbReference>
<organism evidence="15 16">
    <name type="scientific">Tuber borchii</name>
    <name type="common">White truffle</name>
    <dbReference type="NCBI Taxonomy" id="42251"/>
    <lineage>
        <taxon>Eukaryota</taxon>
        <taxon>Fungi</taxon>
        <taxon>Dikarya</taxon>
        <taxon>Ascomycota</taxon>
        <taxon>Pezizomycotina</taxon>
        <taxon>Pezizomycetes</taxon>
        <taxon>Pezizales</taxon>
        <taxon>Tuberaceae</taxon>
        <taxon>Tuber</taxon>
    </lineage>
</organism>
<dbReference type="PANTHER" id="PTHR23293">
    <property type="entry name" value="FAD SYNTHETASE-RELATED FMN ADENYLYLTRANSFERASE"/>
    <property type="match status" value="1"/>
</dbReference>
<evidence type="ECO:0000256" key="4">
    <source>
        <dbReference type="ARBA" id="ARBA00022643"/>
    </source>
</evidence>